<evidence type="ECO:0000313" key="1">
    <source>
        <dbReference type="EMBL" id="MBX72079.1"/>
    </source>
</evidence>
<dbReference type="AlphaFoldDB" id="A0A2P2QYL2"/>
<name>A0A2P2QYL2_RHIMU</name>
<accession>A0A2P2QYL2</accession>
<reference evidence="1" key="1">
    <citation type="submission" date="2018-02" db="EMBL/GenBank/DDBJ databases">
        <title>Rhizophora mucronata_Transcriptome.</title>
        <authorList>
            <person name="Meera S.P."/>
            <person name="Sreeshan A."/>
            <person name="Augustine A."/>
        </authorList>
    </citation>
    <scope>NUCLEOTIDE SEQUENCE</scope>
    <source>
        <tissue evidence="1">Leaf</tissue>
    </source>
</reference>
<sequence>MASAHPLPVYYTFHSNFHKHFVKIGYYYAIQPPNLPPFSIW</sequence>
<protein>
    <submittedName>
        <fullName evidence="1">Uncharacterized protein</fullName>
    </submittedName>
</protein>
<organism evidence="1">
    <name type="scientific">Rhizophora mucronata</name>
    <name type="common">Asiatic mangrove</name>
    <dbReference type="NCBI Taxonomy" id="61149"/>
    <lineage>
        <taxon>Eukaryota</taxon>
        <taxon>Viridiplantae</taxon>
        <taxon>Streptophyta</taxon>
        <taxon>Embryophyta</taxon>
        <taxon>Tracheophyta</taxon>
        <taxon>Spermatophyta</taxon>
        <taxon>Magnoliopsida</taxon>
        <taxon>eudicotyledons</taxon>
        <taxon>Gunneridae</taxon>
        <taxon>Pentapetalae</taxon>
        <taxon>rosids</taxon>
        <taxon>fabids</taxon>
        <taxon>Malpighiales</taxon>
        <taxon>Rhizophoraceae</taxon>
        <taxon>Rhizophora</taxon>
    </lineage>
</organism>
<proteinExistence type="predicted"/>
<dbReference type="EMBL" id="GGEC01091595">
    <property type="protein sequence ID" value="MBX72079.1"/>
    <property type="molecule type" value="Transcribed_RNA"/>
</dbReference>